<sequence>MPKAKQVGWSRQGDRCKRRGKVGWLVGEVAREKESTNVNTRVRNSKIVQFCNLKGKRRNQRRRKWSYRRIKI</sequence>
<dbReference type="EMBL" id="JBGMDY010000009">
    <property type="protein sequence ID" value="KAL2322567.1"/>
    <property type="molecule type" value="Genomic_DNA"/>
</dbReference>
<evidence type="ECO:0000313" key="1">
    <source>
        <dbReference type="EMBL" id="KAL2322567.1"/>
    </source>
</evidence>
<accession>A0ABD1LGC1</accession>
<organism evidence="1 2">
    <name type="scientific">Flemingia macrophylla</name>
    <dbReference type="NCBI Taxonomy" id="520843"/>
    <lineage>
        <taxon>Eukaryota</taxon>
        <taxon>Viridiplantae</taxon>
        <taxon>Streptophyta</taxon>
        <taxon>Embryophyta</taxon>
        <taxon>Tracheophyta</taxon>
        <taxon>Spermatophyta</taxon>
        <taxon>Magnoliopsida</taxon>
        <taxon>eudicotyledons</taxon>
        <taxon>Gunneridae</taxon>
        <taxon>Pentapetalae</taxon>
        <taxon>rosids</taxon>
        <taxon>fabids</taxon>
        <taxon>Fabales</taxon>
        <taxon>Fabaceae</taxon>
        <taxon>Papilionoideae</taxon>
        <taxon>50 kb inversion clade</taxon>
        <taxon>NPAAA clade</taxon>
        <taxon>indigoferoid/millettioid clade</taxon>
        <taxon>Phaseoleae</taxon>
        <taxon>Flemingia</taxon>
    </lineage>
</organism>
<keyword evidence="2" id="KW-1185">Reference proteome</keyword>
<name>A0ABD1LGC1_9FABA</name>
<gene>
    <name evidence="1" type="ORF">Fmac_026946</name>
</gene>
<dbReference type="Proteomes" id="UP001603857">
    <property type="component" value="Unassembled WGS sequence"/>
</dbReference>
<dbReference type="AlphaFoldDB" id="A0ABD1LGC1"/>
<reference evidence="1 2" key="1">
    <citation type="submission" date="2024-08" db="EMBL/GenBank/DDBJ databases">
        <title>Insights into the chromosomal genome structure of Flemingia macrophylla.</title>
        <authorList>
            <person name="Ding Y."/>
            <person name="Zhao Y."/>
            <person name="Bi W."/>
            <person name="Wu M."/>
            <person name="Zhao G."/>
            <person name="Gong Y."/>
            <person name="Li W."/>
            <person name="Zhang P."/>
        </authorList>
    </citation>
    <scope>NUCLEOTIDE SEQUENCE [LARGE SCALE GENOMIC DNA]</scope>
    <source>
        <strain evidence="1">DYQJB</strain>
        <tissue evidence="1">Leaf</tissue>
    </source>
</reference>
<proteinExistence type="predicted"/>
<protein>
    <submittedName>
        <fullName evidence="1">Uncharacterized protein</fullName>
    </submittedName>
</protein>
<comment type="caution">
    <text evidence="1">The sequence shown here is derived from an EMBL/GenBank/DDBJ whole genome shotgun (WGS) entry which is preliminary data.</text>
</comment>
<evidence type="ECO:0000313" key="2">
    <source>
        <dbReference type="Proteomes" id="UP001603857"/>
    </source>
</evidence>